<reference evidence="1 3" key="1">
    <citation type="journal article" date="2012" name="Nature">
        <title>Algal genomes reveal evolutionary mosaicism and the fate of nucleomorphs.</title>
        <authorList>
            <consortium name="DOE Joint Genome Institute"/>
            <person name="Curtis B.A."/>
            <person name="Tanifuji G."/>
            <person name="Burki F."/>
            <person name="Gruber A."/>
            <person name="Irimia M."/>
            <person name="Maruyama S."/>
            <person name="Arias M.C."/>
            <person name="Ball S.G."/>
            <person name="Gile G.H."/>
            <person name="Hirakawa Y."/>
            <person name="Hopkins J.F."/>
            <person name="Kuo A."/>
            <person name="Rensing S.A."/>
            <person name="Schmutz J."/>
            <person name="Symeonidi A."/>
            <person name="Elias M."/>
            <person name="Eveleigh R.J."/>
            <person name="Herman E.K."/>
            <person name="Klute M.J."/>
            <person name="Nakayama T."/>
            <person name="Obornik M."/>
            <person name="Reyes-Prieto A."/>
            <person name="Armbrust E.V."/>
            <person name="Aves S.J."/>
            <person name="Beiko R.G."/>
            <person name="Coutinho P."/>
            <person name="Dacks J.B."/>
            <person name="Durnford D.G."/>
            <person name="Fast N.M."/>
            <person name="Green B.R."/>
            <person name="Grisdale C.J."/>
            <person name="Hempel F."/>
            <person name="Henrissat B."/>
            <person name="Hoppner M.P."/>
            <person name="Ishida K."/>
            <person name="Kim E."/>
            <person name="Koreny L."/>
            <person name="Kroth P.G."/>
            <person name="Liu Y."/>
            <person name="Malik S.B."/>
            <person name="Maier U.G."/>
            <person name="McRose D."/>
            <person name="Mock T."/>
            <person name="Neilson J.A."/>
            <person name="Onodera N.T."/>
            <person name="Poole A.M."/>
            <person name="Pritham E.J."/>
            <person name="Richards T.A."/>
            <person name="Rocap G."/>
            <person name="Roy S.W."/>
            <person name="Sarai C."/>
            <person name="Schaack S."/>
            <person name="Shirato S."/>
            <person name="Slamovits C.H."/>
            <person name="Spencer D.F."/>
            <person name="Suzuki S."/>
            <person name="Worden A.Z."/>
            <person name="Zauner S."/>
            <person name="Barry K."/>
            <person name="Bell C."/>
            <person name="Bharti A.K."/>
            <person name="Crow J.A."/>
            <person name="Grimwood J."/>
            <person name="Kramer R."/>
            <person name="Lindquist E."/>
            <person name="Lucas S."/>
            <person name="Salamov A."/>
            <person name="McFadden G.I."/>
            <person name="Lane C.E."/>
            <person name="Keeling P.J."/>
            <person name="Gray M.W."/>
            <person name="Grigoriev I.V."/>
            <person name="Archibald J.M."/>
        </authorList>
    </citation>
    <scope>NUCLEOTIDE SEQUENCE</scope>
    <source>
        <strain evidence="1 3">CCMP2712</strain>
    </source>
</reference>
<accession>L1JF03</accession>
<dbReference type="PaxDb" id="55529-EKX47081"/>
<name>L1JF03_GUITC</name>
<dbReference type="GeneID" id="17303857"/>
<evidence type="ECO:0000313" key="2">
    <source>
        <dbReference type="EnsemblProtists" id="EKX47081"/>
    </source>
</evidence>
<organism evidence="1">
    <name type="scientific">Guillardia theta (strain CCMP2712)</name>
    <name type="common">Cryptophyte</name>
    <dbReference type="NCBI Taxonomy" id="905079"/>
    <lineage>
        <taxon>Eukaryota</taxon>
        <taxon>Cryptophyceae</taxon>
        <taxon>Pyrenomonadales</taxon>
        <taxon>Geminigeraceae</taxon>
        <taxon>Guillardia</taxon>
    </lineage>
</organism>
<evidence type="ECO:0000313" key="3">
    <source>
        <dbReference type="Proteomes" id="UP000011087"/>
    </source>
</evidence>
<dbReference type="EnsemblProtists" id="EKX47081">
    <property type="protein sequence ID" value="EKX47081"/>
    <property type="gene ID" value="GUITHDRAFT_152155"/>
</dbReference>
<gene>
    <name evidence="1" type="ORF">GUITHDRAFT_152155</name>
</gene>
<dbReference type="KEGG" id="gtt:GUITHDRAFT_152155"/>
<dbReference type="RefSeq" id="XP_005834061.1">
    <property type="nucleotide sequence ID" value="XM_005834004.1"/>
</dbReference>
<proteinExistence type="predicted"/>
<dbReference type="AlphaFoldDB" id="L1JF03"/>
<dbReference type="HOGENOM" id="CLU_2282822_0_0_1"/>
<reference evidence="3" key="2">
    <citation type="submission" date="2012-11" db="EMBL/GenBank/DDBJ databases">
        <authorList>
            <person name="Kuo A."/>
            <person name="Curtis B.A."/>
            <person name="Tanifuji G."/>
            <person name="Burki F."/>
            <person name="Gruber A."/>
            <person name="Irimia M."/>
            <person name="Maruyama S."/>
            <person name="Arias M.C."/>
            <person name="Ball S.G."/>
            <person name="Gile G.H."/>
            <person name="Hirakawa Y."/>
            <person name="Hopkins J.F."/>
            <person name="Rensing S.A."/>
            <person name="Schmutz J."/>
            <person name="Symeonidi A."/>
            <person name="Elias M."/>
            <person name="Eveleigh R.J."/>
            <person name="Herman E.K."/>
            <person name="Klute M.J."/>
            <person name="Nakayama T."/>
            <person name="Obornik M."/>
            <person name="Reyes-Prieto A."/>
            <person name="Armbrust E.V."/>
            <person name="Aves S.J."/>
            <person name="Beiko R.G."/>
            <person name="Coutinho P."/>
            <person name="Dacks J.B."/>
            <person name="Durnford D.G."/>
            <person name="Fast N.M."/>
            <person name="Green B.R."/>
            <person name="Grisdale C."/>
            <person name="Hempe F."/>
            <person name="Henrissat B."/>
            <person name="Hoppner M.P."/>
            <person name="Ishida K.-I."/>
            <person name="Kim E."/>
            <person name="Koreny L."/>
            <person name="Kroth P.G."/>
            <person name="Liu Y."/>
            <person name="Malik S.-B."/>
            <person name="Maier U.G."/>
            <person name="McRose D."/>
            <person name="Mock T."/>
            <person name="Neilson J.A."/>
            <person name="Onodera N.T."/>
            <person name="Poole A.M."/>
            <person name="Pritham E.J."/>
            <person name="Richards T.A."/>
            <person name="Rocap G."/>
            <person name="Roy S.W."/>
            <person name="Sarai C."/>
            <person name="Schaack S."/>
            <person name="Shirato S."/>
            <person name="Slamovits C.H."/>
            <person name="Spencer D.F."/>
            <person name="Suzuki S."/>
            <person name="Worden A.Z."/>
            <person name="Zauner S."/>
            <person name="Barry K."/>
            <person name="Bell C."/>
            <person name="Bharti A.K."/>
            <person name="Crow J.A."/>
            <person name="Grimwood J."/>
            <person name="Kramer R."/>
            <person name="Lindquist E."/>
            <person name="Lucas S."/>
            <person name="Salamov A."/>
            <person name="McFadden G.I."/>
            <person name="Lane C.E."/>
            <person name="Keeling P.J."/>
            <person name="Gray M.W."/>
            <person name="Grigoriev I.V."/>
            <person name="Archibald J.M."/>
        </authorList>
    </citation>
    <scope>NUCLEOTIDE SEQUENCE</scope>
    <source>
        <strain evidence="3">CCMP2712</strain>
    </source>
</reference>
<dbReference type="EMBL" id="JH992991">
    <property type="protein sequence ID" value="EKX47081.1"/>
    <property type="molecule type" value="Genomic_DNA"/>
</dbReference>
<dbReference type="Proteomes" id="UP000011087">
    <property type="component" value="Unassembled WGS sequence"/>
</dbReference>
<sequence>MKAPAKYIAVKRHIIDESTIRFDRHDKFKSCSKTVDQTLSNVNGILVLILLESTNVQGLPMDVQNNKASSQLQCEYEMGTGSQLFCRVHSLRWKQRWVRAAL</sequence>
<reference evidence="2" key="3">
    <citation type="submission" date="2016-03" db="UniProtKB">
        <authorList>
            <consortium name="EnsemblProtists"/>
        </authorList>
    </citation>
    <scope>IDENTIFICATION</scope>
</reference>
<keyword evidence="3" id="KW-1185">Reference proteome</keyword>
<evidence type="ECO:0000313" key="1">
    <source>
        <dbReference type="EMBL" id="EKX47081.1"/>
    </source>
</evidence>
<protein>
    <submittedName>
        <fullName evidence="1 2">Uncharacterized protein</fullName>
    </submittedName>
</protein>